<comment type="caution">
    <text evidence="3">The sequence shown here is derived from an EMBL/GenBank/DDBJ whole genome shotgun (WGS) entry which is preliminary data.</text>
</comment>
<name>A0A6G0J6S9_LARCR</name>
<feature type="compositionally biased region" description="Basic and acidic residues" evidence="2">
    <location>
        <begin position="902"/>
        <end position="937"/>
    </location>
</feature>
<dbReference type="EMBL" id="REGW02000002">
    <property type="protein sequence ID" value="KAE8299253.1"/>
    <property type="molecule type" value="Genomic_DNA"/>
</dbReference>
<dbReference type="PROSITE" id="PS50896">
    <property type="entry name" value="LISH"/>
    <property type="match status" value="1"/>
</dbReference>
<dbReference type="InterPro" id="IPR006594">
    <property type="entry name" value="LisH"/>
</dbReference>
<dbReference type="GO" id="GO:0060287">
    <property type="term" value="P:epithelial cilium movement involved in determination of left/right asymmetry"/>
    <property type="evidence" value="ECO:0007669"/>
    <property type="project" value="TreeGrafter"/>
</dbReference>
<evidence type="ECO:0000313" key="4">
    <source>
        <dbReference type="Proteomes" id="UP000424527"/>
    </source>
</evidence>
<dbReference type="GO" id="GO:0005576">
    <property type="term" value="C:extracellular region"/>
    <property type="evidence" value="ECO:0007669"/>
    <property type="project" value="GOC"/>
</dbReference>
<gene>
    <name evidence="3" type="ORF">D5F01_LYC01646</name>
</gene>
<accession>A0A6G0J6S9</accession>
<dbReference type="GO" id="GO:0005813">
    <property type="term" value="C:centrosome"/>
    <property type="evidence" value="ECO:0007669"/>
    <property type="project" value="TreeGrafter"/>
</dbReference>
<feature type="coiled-coil region" evidence="1">
    <location>
        <begin position="248"/>
        <end position="307"/>
    </location>
</feature>
<evidence type="ECO:0000313" key="3">
    <source>
        <dbReference type="EMBL" id="KAE8299253.1"/>
    </source>
</evidence>
<dbReference type="Pfam" id="PF16045">
    <property type="entry name" value="LisH_2"/>
    <property type="match status" value="1"/>
</dbReference>
<dbReference type="GO" id="GO:0036064">
    <property type="term" value="C:ciliary basal body"/>
    <property type="evidence" value="ECO:0007669"/>
    <property type="project" value="TreeGrafter"/>
</dbReference>
<feature type="coiled-coil region" evidence="1">
    <location>
        <begin position="619"/>
        <end position="646"/>
    </location>
</feature>
<dbReference type="Proteomes" id="UP000424527">
    <property type="component" value="Unassembled WGS sequence"/>
</dbReference>
<dbReference type="PANTHER" id="PTHR39063:SF1">
    <property type="entry name" value="OFD1 CENTRIOLE AND CENTRIOLAR SATELLITE PROTEIN"/>
    <property type="match status" value="1"/>
</dbReference>
<feature type="region of interest" description="Disordered" evidence="2">
    <location>
        <begin position="851"/>
        <end position="1037"/>
    </location>
</feature>
<proteinExistence type="predicted"/>
<keyword evidence="1" id="KW-0175">Coiled coil</keyword>
<dbReference type="PANTHER" id="PTHR39063">
    <property type="entry name" value="ORAL-FACIAL-DIGITAL SYNDROME 1 PROTEIN HOMOLOG"/>
    <property type="match status" value="1"/>
</dbReference>
<feature type="region of interest" description="Disordered" evidence="2">
    <location>
        <begin position="782"/>
        <end position="839"/>
    </location>
</feature>
<reference evidence="3 4" key="1">
    <citation type="submission" date="2019-07" db="EMBL/GenBank/DDBJ databases">
        <title>Chromosome genome assembly for large yellow croaker.</title>
        <authorList>
            <person name="Xiao S."/>
        </authorList>
    </citation>
    <scope>NUCLEOTIDE SEQUENCE [LARGE SCALE GENOMIC DNA]</scope>
    <source>
        <strain evidence="3">JMULYC20181020</strain>
        <tissue evidence="3">Muscle</tissue>
    </source>
</reference>
<dbReference type="InterPro" id="IPR055289">
    <property type="entry name" value="OFD1"/>
</dbReference>
<keyword evidence="4" id="KW-1185">Reference proteome</keyword>
<feature type="compositionally biased region" description="Basic and acidic residues" evidence="2">
    <location>
        <begin position="700"/>
        <end position="710"/>
    </location>
</feature>
<feature type="coiled-coil region" evidence="1">
    <location>
        <begin position="390"/>
        <end position="553"/>
    </location>
</feature>
<organism evidence="3 4">
    <name type="scientific">Larimichthys crocea</name>
    <name type="common">Large yellow croaker</name>
    <name type="synonym">Pseudosciaena crocea</name>
    <dbReference type="NCBI Taxonomy" id="215358"/>
    <lineage>
        <taxon>Eukaryota</taxon>
        <taxon>Metazoa</taxon>
        <taxon>Chordata</taxon>
        <taxon>Craniata</taxon>
        <taxon>Vertebrata</taxon>
        <taxon>Euteleostomi</taxon>
        <taxon>Actinopterygii</taxon>
        <taxon>Neopterygii</taxon>
        <taxon>Teleostei</taxon>
        <taxon>Neoteleostei</taxon>
        <taxon>Acanthomorphata</taxon>
        <taxon>Eupercaria</taxon>
        <taxon>Sciaenidae</taxon>
        <taxon>Larimichthys</taxon>
    </lineage>
</organism>
<feature type="compositionally biased region" description="Polar residues" evidence="2">
    <location>
        <begin position="807"/>
        <end position="824"/>
    </location>
</feature>
<feature type="region of interest" description="Disordered" evidence="2">
    <location>
        <begin position="683"/>
        <end position="755"/>
    </location>
</feature>
<evidence type="ECO:0000256" key="1">
    <source>
        <dbReference type="SAM" id="Coils"/>
    </source>
</evidence>
<sequence length="1037" mass="119500">MSSAREDTLSPDELRKRLYQTFRSNGVLDTLKTQLRNQLIQELRHPPLTGGQPVPRQVPVKSEPHLVSACNSIVADHLRSSGYEYSLSVFHPESGLCKDKVSTKGELLQLLKMSPESALYRSLSSNKDDKGFLINLLSQLTRHSTRGWCNDADTQTTGIASYGESLVDKMKMIDKEYESFSLSGDRTFSFQSKLAAYRKEIEAQVQAEMNTKMQHFKDVEVAKVRMEEKGKFHKEFDKLKQELERTYEMKAKALMDREKNAIERLQKQQEIEEKNVYMQRQSVLKEIETLRNRETELRMRMEAFEKTCQIHEEKIKTTGELLRRRELAVKTLEDTYDQRLKNELSSYQLELKEEFIKRTERLTENENRNKMETARIQKEAAVIDAKLEEHIRACSELRRLQVELDTAQQQISLLTQQKDLLRERLETVSDYPSLKSEKTELQGQLRLLKKHLEEAQEEKRLLRADLGKPSKEQLVLQTELQRLQNARRLDEEEFDNQKQVLQAQLQSEVERCAQLSAQMIECEEKSQWMTNHMEDIKTQLRQTQQALENEVLRNPKPSLVDRSALELSADKLVPPDIYMDRALLRSRVGYDDVCEAGGPVRGHKLPPWSDSPDSDMELVAEAKARIQELQKEAETLEEAYRNYQQRAVLSTISHMLPPRPSLPARSTSFITVLTLLEGDKSLTIHTPPTHPTNQSAHTDLCLRKIPEPPPRHRITPETPCHLHNRERPQDGSNGSPSRHLPSTPHSSSRKTLQREISEEAVASPMTFPELSFDRQLPHVPHDKVETLGDFSPELSPPQSPQLKSTARDQTSPPKLQPVISSLESSPEPEKISLEDLTGILPEPSHIPELLLDTAVPLSAEAPDGPAVPRPPDLPEDPVDLQGQAEVPQTSAREDDDEDEEQRWERERTERLERRQREQEEARERELQELERLEKEMLLQDVEQPGQEEEKEEEETEIKKVEDEEQKQETDNGREESKGENPLEKYMKMVLEAREKQHAQSPGREEAGHTSPEAKSLSEEKDNSIAAYSPKDEDDDFW</sequence>
<feature type="compositionally biased region" description="Polar residues" evidence="2">
    <location>
        <begin position="683"/>
        <end position="697"/>
    </location>
</feature>
<feature type="compositionally biased region" description="Basic and acidic residues" evidence="2">
    <location>
        <begin position="956"/>
        <end position="1007"/>
    </location>
</feature>
<evidence type="ECO:0000256" key="2">
    <source>
        <dbReference type="SAM" id="MobiDB-lite"/>
    </source>
</evidence>
<feature type="compositionally biased region" description="Acidic residues" evidence="2">
    <location>
        <begin position="945"/>
        <end position="955"/>
    </location>
</feature>
<dbReference type="AlphaFoldDB" id="A0A6G0J6S9"/>
<protein>
    <submittedName>
        <fullName evidence="3">Oral-facial-digital syndrome 1 protein 71-7A</fullName>
    </submittedName>
</protein>